<proteinExistence type="predicted"/>
<name>A0A2W5TEG8_9BACT</name>
<dbReference type="EMBL" id="QFQP01000008">
    <property type="protein sequence ID" value="PZR13920.1"/>
    <property type="molecule type" value="Genomic_DNA"/>
</dbReference>
<dbReference type="PANTHER" id="PTHR34298">
    <property type="entry name" value="SEGREGATION AND CONDENSATION PROTEIN B"/>
    <property type="match status" value="1"/>
</dbReference>
<evidence type="ECO:0000256" key="3">
    <source>
        <dbReference type="ARBA" id="ARBA00022829"/>
    </source>
</evidence>
<dbReference type="SUPFAM" id="SSF46785">
    <property type="entry name" value="Winged helix' DNA-binding domain"/>
    <property type="match status" value="2"/>
</dbReference>
<evidence type="ECO:0000313" key="6">
    <source>
        <dbReference type="EMBL" id="PZR13920.1"/>
    </source>
</evidence>
<dbReference type="PANTHER" id="PTHR34298:SF2">
    <property type="entry name" value="SEGREGATION AND CONDENSATION PROTEIN B"/>
    <property type="match status" value="1"/>
</dbReference>
<dbReference type="GO" id="GO:0051304">
    <property type="term" value="P:chromosome separation"/>
    <property type="evidence" value="ECO:0007669"/>
    <property type="project" value="InterPro"/>
</dbReference>
<evidence type="ECO:0000256" key="2">
    <source>
        <dbReference type="ARBA" id="ARBA00022618"/>
    </source>
</evidence>
<reference evidence="6 7" key="1">
    <citation type="submission" date="2017-08" db="EMBL/GenBank/DDBJ databases">
        <title>Infants hospitalized years apart are colonized by the same room-sourced microbial strains.</title>
        <authorList>
            <person name="Brooks B."/>
            <person name="Olm M.R."/>
            <person name="Firek B.A."/>
            <person name="Baker R."/>
            <person name="Thomas B.C."/>
            <person name="Morowitz M.J."/>
            <person name="Banfield J.F."/>
        </authorList>
    </citation>
    <scope>NUCLEOTIDE SEQUENCE [LARGE SCALE GENOMIC DNA]</scope>
    <source>
        <strain evidence="6">S2_003_000_R2_14</strain>
    </source>
</reference>
<organism evidence="6 7">
    <name type="scientific">Archangium gephyra</name>
    <dbReference type="NCBI Taxonomy" id="48"/>
    <lineage>
        <taxon>Bacteria</taxon>
        <taxon>Pseudomonadati</taxon>
        <taxon>Myxococcota</taxon>
        <taxon>Myxococcia</taxon>
        <taxon>Myxococcales</taxon>
        <taxon>Cystobacterineae</taxon>
        <taxon>Archangiaceae</taxon>
        <taxon>Archangium</taxon>
    </lineage>
</organism>
<dbReference type="Gene3D" id="1.10.10.10">
    <property type="entry name" value="Winged helix-like DNA-binding domain superfamily/Winged helix DNA-binding domain"/>
    <property type="match status" value="2"/>
</dbReference>
<keyword evidence="1" id="KW-0963">Cytoplasm</keyword>
<comment type="caution">
    <text evidence="6">The sequence shown here is derived from an EMBL/GenBank/DDBJ whole genome shotgun (WGS) entry which is preliminary data.</text>
</comment>
<gene>
    <name evidence="6" type="primary">scpB</name>
    <name evidence="6" type="ORF">DI536_11355</name>
</gene>
<keyword evidence="2" id="KW-0132">Cell division</keyword>
<feature type="region of interest" description="Disordered" evidence="5">
    <location>
        <begin position="286"/>
        <end position="349"/>
    </location>
</feature>
<dbReference type="InterPro" id="IPR005234">
    <property type="entry name" value="ScpB_csome_segregation"/>
</dbReference>
<dbReference type="GO" id="GO:0051301">
    <property type="term" value="P:cell division"/>
    <property type="evidence" value="ECO:0007669"/>
    <property type="project" value="UniProtKB-KW"/>
</dbReference>
<dbReference type="Pfam" id="PF04079">
    <property type="entry name" value="SMC_ScpB"/>
    <property type="match status" value="1"/>
</dbReference>
<dbReference type="Proteomes" id="UP000249061">
    <property type="component" value="Unassembled WGS sequence"/>
</dbReference>
<evidence type="ECO:0000256" key="5">
    <source>
        <dbReference type="SAM" id="MobiDB-lite"/>
    </source>
</evidence>
<dbReference type="NCBIfam" id="TIGR00281">
    <property type="entry name" value="SMC-Scp complex subunit ScpB"/>
    <property type="match status" value="1"/>
</dbReference>
<evidence type="ECO:0000256" key="4">
    <source>
        <dbReference type="ARBA" id="ARBA00023306"/>
    </source>
</evidence>
<dbReference type="AlphaFoldDB" id="A0A2W5TEG8"/>
<dbReference type="InterPro" id="IPR036388">
    <property type="entry name" value="WH-like_DNA-bd_sf"/>
</dbReference>
<keyword evidence="3" id="KW-0159">Chromosome partition</keyword>
<feature type="region of interest" description="Disordered" evidence="5">
    <location>
        <begin position="1"/>
        <end position="41"/>
    </location>
</feature>
<keyword evidence="4" id="KW-0131">Cell cycle</keyword>
<accession>A0A2W5TEG8</accession>
<protein>
    <submittedName>
        <fullName evidence="6">SMC-Scp complex subunit ScpB</fullName>
    </submittedName>
</protein>
<feature type="compositionally biased region" description="Low complexity" evidence="5">
    <location>
        <begin position="310"/>
        <end position="334"/>
    </location>
</feature>
<evidence type="ECO:0000313" key="7">
    <source>
        <dbReference type="Proteomes" id="UP000249061"/>
    </source>
</evidence>
<evidence type="ECO:0000256" key="1">
    <source>
        <dbReference type="ARBA" id="ARBA00022490"/>
    </source>
</evidence>
<dbReference type="InterPro" id="IPR036390">
    <property type="entry name" value="WH_DNA-bd_sf"/>
</dbReference>
<sequence length="349" mass="38006">MSTNKRPPDDEETGSGGPSPFSEEEVAAVTAGPSGDPEVEELDPADIDAAESETPFEKIVAKSRKLSENQVRNVLESVLFVAPQSLTIDQLFEATGIDREKILPALESLQAMRRDGLSGIVLHEVAGAWQLRTAPESAEYVRRFLKVKPQRLTRAAVETLALIAYRQPVTRPEIEDVRGVDSGAVLKALLDRRLIKIVGKKEEVGRPILYGTTKEFLEFFALKDLSALPTLREFQELTEESREIVEREAPRGVTGILEELADKGFEAKLAESDQASEEALAKLESAIDQADDTSKTVSRILNPPPPPVDPSLNPNPEQPNAAPEQPASTELPAEPAAPPNEPEPGQNES</sequence>